<evidence type="ECO:0000256" key="6">
    <source>
        <dbReference type="ARBA" id="ARBA00023033"/>
    </source>
</evidence>
<keyword evidence="9" id="KW-1185">Reference proteome</keyword>
<evidence type="ECO:0000256" key="5">
    <source>
        <dbReference type="ARBA" id="ARBA00023004"/>
    </source>
</evidence>
<dbReference type="EMBL" id="JBHSWU010000123">
    <property type="protein sequence ID" value="MFC6724210.1"/>
    <property type="molecule type" value="Genomic_DNA"/>
</dbReference>
<evidence type="ECO:0000256" key="3">
    <source>
        <dbReference type="ARBA" id="ARBA00022723"/>
    </source>
</evidence>
<dbReference type="GO" id="GO:0004497">
    <property type="term" value="F:monooxygenase activity"/>
    <property type="evidence" value="ECO:0007669"/>
    <property type="project" value="UniProtKB-KW"/>
</dbReference>
<dbReference type="InterPro" id="IPR017972">
    <property type="entry name" value="Cyt_P450_CS"/>
</dbReference>
<evidence type="ECO:0000256" key="2">
    <source>
        <dbReference type="ARBA" id="ARBA00022617"/>
    </source>
</evidence>
<dbReference type="InterPro" id="IPR050196">
    <property type="entry name" value="Cytochrome_P450_Monoox"/>
</dbReference>
<proteinExistence type="inferred from homology"/>
<protein>
    <submittedName>
        <fullName evidence="8">Cytochrome P450</fullName>
    </submittedName>
</protein>
<dbReference type="PANTHER" id="PTHR24291:SF50">
    <property type="entry name" value="BIFUNCTIONAL ALBAFLAVENONE MONOOXYGENASE_TERPENE SYNTHASE"/>
    <property type="match status" value="1"/>
</dbReference>
<evidence type="ECO:0000256" key="1">
    <source>
        <dbReference type="ARBA" id="ARBA00010617"/>
    </source>
</evidence>
<sequence>MSSRRPPAPKPHPVIGNTYQFAKSPFDFVTRAKEEHGDVVSIDLFGRGTLNVATHPEHIREVLVDDSEAYAKTRDFSRAFGDGLLAIDDTRWSEHNRMLQPMFRGDRIREHTDTIRERVERRIDGWAVGDAVEIESQMNGLALEILFAVVLGRDLGVGEDEHLREAANRLGYWFEPISWTLPEWLPTPARRKFRDARTTLREEGQRLIAERREEGVEGDDLLSTLLRASEGDAPVELTDEQIYDQMVTMIFAGHETTATAMTFAWYLLATHPAARRRLHEELDEVLGDEPPTAEDLADLEFLEDLLSETMRLYPPVHTIPRRTRVDVDLGDYRIPAGEEVHLSVLQVHRDDRFYDDPMAFHPERWAEDSDAGEDRDEFAYVPFGAGRRSCLGRALALTEAKVVLATICQRYELEATKRAVELGGRITSRPKEGIEMRVTERD</sequence>
<dbReference type="AlphaFoldDB" id="A0ABD5RY34"/>
<dbReference type="PANTHER" id="PTHR24291">
    <property type="entry name" value="CYTOCHROME P450 FAMILY 4"/>
    <property type="match status" value="1"/>
</dbReference>
<keyword evidence="5 7" id="KW-0408">Iron</keyword>
<dbReference type="InterPro" id="IPR036396">
    <property type="entry name" value="Cyt_P450_sf"/>
</dbReference>
<dbReference type="Proteomes" id="UP001596328">
    <property type="component" value="Unassembled WGS sequence"/>
</dbReference>
<keyword evidence="2 7" id="KW-0349">Heme</keyword>
<comment type="caution">
    <text evidence="8">The sequence shown here is derived from an EMBL/GenBank/DDBJ whole genome shotgun (WGS) entry which is preliminary data.</text>
</comment>
<comment type="similarity">
    <text evidence="1 7">Belongs to the cytochrome P450 family.</text>
</comment>
<name>A0ABD5RY34_9EURY</name>
<dbReference type="PRINTS" id="PR00385">
    <property type="entry name" value="P450"/>
</dbReference>
<evidence type="ECO:0000256" key="7">
    <source>
        <dbReference type="RuleBase" id="RU000461"/>
    </source>
</evidence>
<keyword evidence="4 7" id="KW-0560">Oxidoreductase</keyword>
<keyword evidence="6 7" id="KW-0503">Monooxygenase</keyword>
<dbReference type="PROSITE" id="PS00086">
    <property type="entry name" value="CYTOCHROME_P450"/>
    <property type="match status" value="1"/>
</dbReference>
<dbReference type="InterPro" id="IPR002401">
    <property type="entry name" value="Cyt_P450_E_grp-I"/>
</dbReference>
<dbReference type="Pfam" id="PF00067">
    <property type="entry name" value="p450"/>
    <property type="match status" value="1"/>
</dbReference>
<reference evidence="8 9" key="1">
    <citation type="journal article" date="2019" name="Int. J. Syst. Evol. Microbiol.">
        <title>The Global Catalogue of Microorganisms (GCM) 10K type strain sequencing project: providing services to taxonomists for standard genome sequencing and annotation.</title>
        <authorList>
            <consortium name="The Broad Institute Genomics Platform"/>
            <consortium name="The Broad Institute Genome Sequencing Center for Infectious Disease"/>
            <person name="Wu L."/>
            <person name="Ma J."/>
        </authorList>
    </citation>
    <scope>NUCLEOTIDE SEQUENCE [LARGE SCALE GENOMIC DNA]</scope>
    <source>
        <strain evidence="8 9">NBRC 111368</strain>
    </source>
</reference>
<gene>
    <name evidence="8" type="ORF">ACFQE1_07445</name>
</gene>
<dbReference type="GO" id="GO:0046872">
    <property type="term" value="F:metal ion binding"/>
    <property type="evidence" value="ECO:0007669"/>
    <property type="project" value="UniProtKB-KW"/>
</dbReference>
<organism evidence="8 9">
    <name type="scientific">Halobium palmae</name>
    <dbReference type="NCBI Taxonomy" id="1776492"/>
    <lineage>
        <taxon>Archaea</taxon>
        <taxon>Methanobacteriati</taxon>
        <taxon>Methanobacteriota</taxon>
        <taxon>Stenosarchaea group</taxon>
        <taxon>Halobacteria</taxon>
        <taxon>Halobacteriales</taxon>
        <taxon>Haloferacaceae</taxon>
        <taxon>Halobium</taxon>
    </lineage>
</organism>
<accession>A0ABD5RY34</accession>
<keyword evidence="3 7" id="KW-0479">Metal-binding</keyword>
<evidence type="ECO:0000313" key="9">
    <source>
        <dbReference type="Proteomes" id="UP001596328"/>
    </source>
</evidence>
<dbReference type="Gene3D" id="1.10.630.10">
    <property type="entry name" value="Cytochrome P450"/>
    <property type="match status" value="1"/>
</dbReference>
<dbReference type="PRINTS" id="PR00463">
    <property type="entry name" value="EP450I"/>
</dbReference>
<dbReference type="InterPro" id="IPR001128">
    <property type="entry name" value="Cyt_P450"/>
</dbReference>
<evidence type="ECO:0000313" key="8">
    <source>
        <dbReference type="EMBL" id="MFC6724210.1"/>
    </source>
</evidence>
<evidence type="ECO:0000256" key="4">
    <source>
        <dbReference type="ARBA" id="ARBA00023002"/>
    </source>
</evidence>
<dbReference type="SUPFAM" id="SSF48264">
    <property type="entry name" value="Cytochrome P450"/>
    <property type="match status" value="1"/>
</dbReference>